<evidence type="ECO:0000313" key="3">
    <source>
        <dbReference type="Proteomes" id="UP000886595"/>
    </source>
</evidence>
<dbReference type="PANTHER" id="PTHR11803:SF50">
    <property type="entry name" value="(RAPE) HYPOTHETICAL PROTEIN"/>
    <property type="match status" value="1"/>
</dbReference>
<sequence>MTWSVMISINAPRLDLSASLRSSTRTPLVAAGATSTGVSLFRMSSSPLRFASLSVSASASDDNHLPIICKKEVVSTDKAPPAVGPYSQAIKANGFVFVSGVLGLVPETGEFISDDVEDQTYQVLKNMGQILKAGGAKYCSVVKTTIMLADLADFKKVNDIYGKYFRNDPPARSTYQVAALPLKAKIEIDCIAVL</sequence>
<organism evidence="2 3">
    <name type="scientific">Brassica carinata</name>
    <name type="common">Ethiopian mustard</name>
    <name type="synonym">Abyssinian cabbage</name>
    <dbReference type="NCBI Taxonomy" id="52824"/>
    <lineage>
        <taxon>Eukaryota</taxon>
        <taxon>Viridiplantae</taxon>
        <taxon>Streptophyta</taxon>
        <taxon>Embryophyta</taxon>
        <taxon>Tracheophyta</taxon>
        <taxon>Spermatophyta</taxon>
        <taxon>Magnoliopsida</taxon>
        <taxon>eudicotyledons</taxon>
        <taxon>Gunneridae</taxon>
        <taxon>Pentapetalae</taxon>
        <taxon>rosids</taxon>
        <taxon>malvids</taxon>
        <taxon>Brassicales</taxon>
        <taxon>Brassicaceae</taxon>
        <taxon>Brassiceae</taxon>
        <taxon>Brassica</taxon>
    </lineage>
</organism>
<dbReference type="EMBL" id="JAAMPC010000017">
    <property type="protein sequence ID" value="KAG2246834.1"/>
    <property type="molecule type" value="Genomic_DNA"/>
</dbReference>
<dbReference type="SUPFAM" id="SSF55298">
    <property type="entry name" value="YjgF-like"/>
    <property type="match status" value="1"/>
</dbReference>
<dbReference type="AlphaFoldDB" id="A0A8X7PBU2"/>
<dbReference type="Pfam" id="PF01042">
    <property type="entry name" value="Ribonuc_L-PSP"/>
    <property type="match status" value="1"/>
</dbReference>
<dbReference type="Gene3D" id="3.30.1330.40">
    <property type="entry name" value="RutC-like"/>
    <property type="match status" value="1"/>
</dbReference>
<dbReference type="OrthoDB" id="309640at2759"/>
<dbReference type="NCBIfam" id="TIGR00004">
    <property type="entry name" value="Rid family detoxifying hydrolase"/>
    <property type="match status" value="1"/>
</dbReference>
<dbReference type="GO" id="GO:0019239">
    <property type="term" value="F:deaminase activity"/>
    <property type="evidence" value="ECO:0007669"/>
    <property type="project" value="TreeGrafter"/>
</dbReference>
<protein>
    <submittedName>
        <fullName evidence="2">Uncharacterized protein</fullName>
    </submittedName>
</protein>
<dbReference type="Proteomes" id="UP000886595">
    <property type="component" value="Unassembled WGS sequence"/>
</dbReference>
<keyword evidence="3" id="KW-1185">Reference proteome</keyword>
<dbReference type="InterPro" id="IPR006056">
    <property type="entry name" value="RidA"/>
</dbReference>
<dbReference type="FunFam" id="3.30.1330.40:FF:000006">
    <property type="entry name" value="Reactive Intermediate Deaminase A, chloroplastic"/>
    <property type="match status" value="1"/>
</dbReference>
<dbReference type="GO" id="GO:0005739">
    <property type="term" value="C:mitochondrion"/>
    <property type="evidence" value="ECO:0007669"/>
    <property type="project" value="TreeGrafter"/>
</dbReference>
<evidence type="ECO:0000256" key="1">
    <source>
        <dbReference type="ARBA" id="ARBA00010552"/>
    </source>
</evidence>
<gene>
    <name evidence="2" type="ORF">Bca52824_086462</name>
</gene>
<dbReference type="GO" id="GO:0005829">
    <property type="term" value="C:cytosol"/>
    <property type="evidence" value="ECO:0007669"/>
    <property type="project" value="TreeGrafter"/>
</dbReference>
<name>A0A8X7PBU2_BRACI</name>
<dbReference type="InterPro" id="IPR035959">
    <property type="entry name" value="RutC-like_sf"/>
</dbReference>
<comment type="caution">
    <text evidence="2">The sequence shown here is derived from an EMBL/GenBank/DDBJ whole genome shotgun (WGS) entry which is preliminary data.</text>
</comment>
<dbReference type="InterPro" id="IPR019897">
    <property type="entry name" value="RidA_CS"/>
</dbReference>
<reference evidence="2 3" key="1">
    <citation type="submission" date="2020-02" db="EMBL/GenBank/DDBJ databases">
        <authorList>
            <person name="Ma Q."/>
            <person name="Huang Y."/>
            <person name="Song X."/>
            <person name="Pei D."/>
        </authorList>
    </citation>
    <scope>NUCLEOTIDE SEQUENCE [LARGE SCALE GENOMIC DNA]</scope>
    <source>
        <strain evidence="2">Sxm20200214</strain>
        <tissue evidence="2">Leaf</tissue>
    </source>
</reference>
<dbReference type="InterPro" id="IPR006175">
    <property type="entry name" value="YjgF/YER057c/UK114"/>
</dbReference>
<proteinExistence type="inferred from homology"/>
<evidence type="ECO:0000313" key="2">
    <source>
        <dbReference type="EMBL" id="KAG2246834.1"/>
    </source>
</evidence>
<comment type="similarity">
    <text evidence="1">Belongs to the RutC family.</text>
</comment>
<dbReference type="PANTHER" id="PTHR11803">
    <property type="entry name" value="2-IMINOBUTANOATE/2-IMINOPROPANOATE DEAMINASE RIDA"/>
    <property type="match status" value="1"/>
</dbReference>
<dbReference type="CDD" id="cd00448">
    <property type="entry name" value="YjgF_YER057c_UK114_family"/>
    <property type="match status" value="1"/>
</dbReference>
<accession>A0A8X7PBU2</accession>
<dbReference type="PROSITE" id="PS01094">
    <property type="entry name" value="UPF0076"/>
    <property type="match status" value="1"/>
</dbReference>